<feature type="compositionally biased region" description="Basic and acidic residues" evidence="6">
    <location>
        <begin position="439"/>
        <end position="462"/>
    </location>
</feature>
<dbReference type="InterPro" id="IPR020904">
    <property type="entry name" value="Sc_DH/Rdtase_CS"/>
</dbReference>
<dbReference type="PRINTS" id="PR00081">
    <property type="entry name" value="GDHRDH"/>
</dbReference>
<keyword evidence="5" id="KW-0195">Cyclin</keyword>
<evidence type="ECO:0000256" key="2">
    <source>
        <dbReference type="ARBA" id="ARBA00014912"/>
    </source>
</evidence>
<dbReference type="FunFam" id="1.10.472.10:FF:000072">
    <property type="entry name" value="Cyclin Pch1"/>
    <property type="match status" value="1"/>
</dbReference>
<evidence type="ECO:0000313" key="9">
    <source>
        <dbReference type="Proteomes" id="UP000053317"/>
    </source>
</evidence>
<dbReference type="SUPFAM" id="SSF51735">
    <property type="entry name" value="NAD(P)-binding Rossmann-fold domains"/>
    <property type="match status" value="1"/>
</dbReference>
<dbReference type="CDD" id="cd05233">
    <property type="entry name" value="SDR_c"/>
    <property type="match status" value="1"/>
</dbReference>
<feature type="region of interest" description="Disordered" evidence="6">
    <location>
        <begin position="308"/>
        <end position="520"/>
    </location>
</feature>
<dbReference type="Gene3D" id="1.10.472.10">
    <property type="entry name" value="Cyclin-like"/>
    <property type="match status" value="2"/>
</dbReference>
<evidence type="ECO:0000313" key="8">
    <source>
        <dbReference type="EMBL" id="KKY22855.1"/>
    </source>
</evidence>
<dbReference type="InterPro" id="IPR006671">
    <property type="entry name" value="Cyclin_N"/>
</dbReference>
<feature type="domain" description="Cyclin-like" evidence="7">
    <location>
        <begin position="67"/>
        <end position="173"/>
    </location>
</feature>
<sequence>MGRAMATAISPRSSIRRMPSPAFPTNPTLAKAQAQWIFTSEDLHRTPSVLDGLAMSTEHEHRAKGVNFITQVGIMLKLPQLTLATASVYLHRFFMRYSMVTVQNRVGMHHYAVAATAIFLATKVEESSRKMRELIIACCRVAQKQPNIVVDEQSKEYWKWRDTILYNEDLLLEALCFDLQLEQPYQFLFDFLCYYNVQENKLLRNAAWAFVNDSTLTVLCLLFPARTIAASALYAAAKHTKTAFPDDDYGRPWWEHLGIEIKNIRQACNKMAEVYENTPLPRQGDKGAYINTPEDDDEVAAKTRITSTTNIHSIYSPATSAGSEGQGVKRDREDGNDDDDDNQSKNGTSQNIKNGVRTEMDYAQHSPKRLRQSEPPSEILDRLSSAPAVATTSDDVQSRIDAIVSASAAAPPRPQSRENPWRRDSSTQQRRRSPNSNFARERDFDGEKLPHRERERDIRPGYDSRSQSGAGTRADRPYNKDGDRWPPAGGRADEKTAHGRSMNGHDVPRDVNDFNDNDEGNGSEEGIGFAMAKICRATYGMNLALVDKNEDNLTKAKAVLTSLAKNNENTETYNVDVSQLTEWKTFKSDFDAKFANLDVLFLNAGTAFQAQDGKPWEDPEYHHKTYDVNVFGIINGLATFLPKIQSTSSPSTIVITGSKQGITTSFSHVISVRLERLNYYVDPPGSNPAYNASKAAVKHLAEHLSHDMKQQSPSVSVHLLIPGWVYTGLSGNPGPVEDEVAAKTKPAGAWLPSTTAEYGLKRISEGKFYIVCPDNDVDEALDKARMTWAVEDVVSGRPALSRWDATTKDEAAKWISEKAVAFRSKT</sequence>
<protein>
    <recommendedName>
        <fullName evidence="2">RNA polymerase II holoenzyme cyclin-like subunit</fullName>
    </recommendedName>
</protein>
<evidence type="ECO:0000259" key="7">
    <source>
        <dbReference type="SMART" id="SM00385"/>
    </source>
</evidence>
<evidence type="ECO:0000256" key="6">
    <source>
        <dbReference type="SAM" id="MobiDB-lite"/>
    </source>
</evidence>
<dbReference type="CDD" id="cd20546">
    <property type="entry name" value="CYCLIN_SpCG1C_ScCTK2-like_rpt2"/>
    <property type="match status" value="1"/>
</dbReference>
<gene>
    <name evidence="8" type="ORF">UCRPC4_g03055</name>
</gene>
<dbReference type="SMART" id="SM00385">
    <property type="entry name" value="CYCLIN"/>
    <property type="match status" value="2"/>
</dbReference>
<dbReference type="InterPro" id="IPR013763">
    <property type="entry name" value="Cyclin-like_dom"/>
</dbReference>
<accession>A0A0G2H259</accession>
<dbReference type="Proteomes" id="UP000053317">
    <property type="component" value="Unassembled WGS sequence"/>
</dbReference>
<dbReference type="Pfam" id="PF00106">
    <property type="entry name" value="adh_short"/>
    <property type="match status" value="1"/>
</dbReference>
<dbReference type="OrthoDB" id="25002at2759"/>
<feature type="compositionally biased region" description="Polar residues" evidence="6">
    <location>
        <begin position="344"/>
        <end position="353"/>
    </location>
</feature>
<dbReference type="EMBL" id="LCWF01000072">
    <property type="protein sequence ID" value="KKY22855.1"/>
    <property type="molecule type" value="Genomic_DNA"/>
</dbReference>
<dbReference type="GO" id="GO:0006357">
    <property type="term" value="P:regulation of transcription by RNA polymerase II"/>
    <property type="evidence" value="ECO:0007669"/>
    <property type="project" value="InterPro"/>
</dbReference>
<evidence type="ECO:0000256" key="1">
    <source>
        <dbReference type="ARBA" id="ARBA00008638"/>
    </source>
</evidence>
<feature type="compositionally biased region" description="Basic and acidic residues" evidence="6">
    <location>
        <begin position="473"/>
        <end position="484"/>
    </location>
</feature>
<dbReference type="CDD" id="cd20545">
    <property type="entry name" value="CYCLIN_SpCG1C-like_rpt1"/>
    <property type="match status" value="1"/>
</dbReference>
<evidence type="ECO:0000256" key="3">
    <source>
        <dbReference type="ARBA" id="ARBA00022857"/>
    </source>
</evidence>
<comment type="function">
    <text evidence="4">Component of the SRB8-11 complex. The SRB8-11 complex is a regulatory module of the Mediator complex which is itself involved in regulation of basal and activated RNA polymerase II-dependent transcription. The SRB8-11 complex may be involved in the transcriptional repression of a subset of genes regulated by Mediator. It may inhibit the association of the Mediator complex with RNA polymerase II to form the holoenzyme complex. The SRB8-11 complex phosphorylates the C-terminal domain (CTD) of the largest subunit of RNA polymerase II.</text>
</comment>
<dbReference type="AlphaFoldDB" id="A0A0G2H259"/>
<reference evidence="8 9" key="1">
    <citation type="submission" date="2015-05" db="EMBL/GenBank/DDBJ databases">
        <title>Distinctive expansion of gene families associated with plant cell wall degradation and secondary metabolism in the genomes of grapevine trunk pathogens.</title>
        <authorList>
            <person name="Lawrence D.P."/>
            <person name="Travadon R."/>
            <person name="Rolshausen P.E."/>
            <person name="Baumgartner K."/>
        </authorList>
    </citation>
    <scope>NUCLEOTIDE SEQUENCE [LARGE SCALE GENOMIC DNA]</scope>
    <source>
        <strain evidence="8">UCRPC4</strain>
    </source>
</reference>
<name>A0A0G2H259_PHACM</name>
<organism evidence="8 9">
    <name type="scientific">Phaeomoniella chlamydospora</name>
    <name type="common">Phaeoacremonium chlamydosporum</name>
    <dbReference type="NCBI Taxonomy" id="158046"/>
    <lineage>
        <taxon>Eukaryota</taxon>
        <taxon>Fungi</taxon>
        <taxon>Dikarya</taxon>
        <taxon>Ascomycota</taxon>
        <taxon>Pezizomycotina</taxon>
        <taxon>Eurotiomycetes</taxon>
        <taxon>Chaetothyriomycetidae</taxon>
        <taxon>Phaeomoniellales</taxon>
        <taxon>Phaeomoniellaceae</taxon>
        <taxon>Phaeomoniella</taxon>
    </lineage>
</organism>
<dbReference type="InterPro" id="IPR002347">
    <property type="entry name" value="SDR_fam"/>
</dbReference>
<evidence type="ECO:0000256" key="4">
    <source>
        <dbReference type="ARBA" id="ARBA00025278"/>
    </source>
</evidence>
<dbReference type="SUPFAM" id="SSF47954">
    <property type="entry name" value="Cyclin-like"/>
    <property type="match status" value="2"/>
</dbReference>
<reference evidence="8 9" key="2">
    <citation type="submission" date="2015-05" db="EMBL/GenBank/DDBJ databases">
        <authorList>
            <person name="Morales-Cruz A."/>
            <person name="Amrine K.C."/>
            <person name="Cantu D."/>
        </authorList>
    </citation>
    <scope>NUCLEOTIDE SEQUENCE [LARGE SCALE GENOMIC DNA]</scope>
    <source>
        <strain evidence="8">UCRPC4</strain>
    </source>
</reference>
<dbReference type="PROSITE" id="PS00061">
    <property type="entry name" value="ADH_SHORT"/>
    <property type="match status" value="1"/>
</dbReference>
<proteinExistence type="inferred from homology"/>
<comment type="caution">
    <text evidence="8">The sequence shown here is derived from an EMBL/GenBank/DDBJ whole genome shotgun (WGS) entry which is preliminary data.</text>
</comment>
<dbReference type="PANTHER" id="PTHR10026">
    <property type="entry name" value="CYCLIN"/>
    <property type="match status" value="1"/>
</dbReference>
<feature type="compositionally biased region" description="Polar residues" evidence="6">
    <location>
        <begin position="308"/>
        <end position="323"/>
    </location>
</feature>
<dbReference type="Pfam" id="PF00134">
    <property type="entry name" value="Cyclin_N"/>
    <property type="match status" value="1"/>
</dbReference>
<dbReference type="InterPro" id="IPR036291">
    <property type="entry name" value="NAD(P)-bd_dom_sf"/>
</dbReference>
<dbReference type="Gene3D" id="3.40.50.720">
    <property type="entry name" value="NAD(P)-binding Rossmann-like Domain"/>
    <property type="match status" value="1"/>
</dbReference>
<dbReference type="InterPro" id="IPR036915">
    <property type="entry name" value="Cyclin-like_sf"/>
</dbReference>
<evidence type="ECO:0000256" key="5">
    <source>
        <dbReference type="RuleBase" id="RU000383"/>
    </source>
</evidence>
<dbReference type="GO" id="GO:0016538">
    <property type="term" value="F:cyclin-dependent protein serine/threonine kinase regulator activity"/>
    <property type="evidence" value="ECO:0007669"/>
    <property type="project" value="InterPro"/>
</dbReference>
<feature type="compositionally biased region" description="Basic and acidic residues" evidence="6">
    <location>
        <begin position="415"/>
        <end position="425"/>
    </location>
</feature>
<keyword evidence="9" id="KW-1185">Reference proteome</keyword>
<feature type="domain" description="Cyclin-like" evidence="7">
    <location>
        <begin position="186"/>
        <end position="273"/>
    </location>
</feature>
<keyword evidence="3" id="KW-0521">NADP</keyword>
<comment type="similarity">
    <text evidence="1">Belongs to the cyclin family. Cyclin C subfamily.</text>
</comment>
<dbReference type="InterPro" id="IPR043198">
    <property type="entry name" value="Cyclin/Ssn8"/>
</dbReference>